<sequence length="40" mass="4620">MCFLISFCFVSKGVLSVGVNLGVFNFFLNLLRYNFVIHLF</sequence>
<dbReference type="Proteomes" id="UP001164727">
    <property type="component" value="Chromosome"/>
</dbReference>
<keyword evidence="2" id="KW-1185">Reference proteome</keyword>
<organism evidence="1 2">
    <name type="scientific">Candidatus Phytoplasma rubi</name>
    <dbReference type="NCBI Taxonomy" id="399025"/>
    <lineage>
        <taxon>Bacteria</taxon>
        <taxon>Bacillati</taxon>
        <taxon>Mycoplasmatota</taxon>
        <taxon>Mollicutes</taxon>
        <taxon>Acholeplasmatales</taxon>
        <taxon>Acholeplasmataceae</taxon>
        <taxon>Candidatus Phytoplasma</taxon>
        <taxon>16SrV (Elm yellows group)</taxon>
    </lineage>
</organism>
<name>A0ABY7BSX5_9MOLU</name>
<accession>A0ABY7BSX5</accession>
<reference evidence="1 2" key="1">
    <citation type="journal article" date="2023" name="Microbiol. Resour. Announc.">
        <title>Complete Genome of 'Candidatus Phytoplasma rubi' RS, a Phytopathogenic Bacterium Associated with Rubus Stunt Disease.</title>
        <authorList>
            <person name="Duckeck D."/>
            <person name="Zubert C."/>
            <person name="Bohm J.W."/>
            <person name="Carminati G."/>
            <person name="Schneider B."/>
            <person name="Kube M."/>
        </authorList>
    </citation>
    <scope>NUCLEOTIDE SEQUENCE [LARGE SCALE GENOMIC DNA]</scope>
    <source>
        <strain evidence="1 2">RS</strain>
    </source>
</reference>
<gene>
    <name evidence="1" type="ORF">RS022_06460</name>
</gene>
<proteinExistence type="predicted"/>
<evidence type="ECO:0000313" key="1">
    <source>
        <dbReference type="EMBL" id="WAN63483.1"/>
    </source>
</evidence>
<evidence type="ECO:0000313" key="2">
    <source>
        <dbReference type="Proteomes" id="UP001164727"/>
    </source>
</evidence>
<protein>
    <recommendedName>
        <fullName evidence="3">NADH dehydrogenase subunit 4L</fullName>
    </recommendedName>
</protein>
<dbReference type="EMBL" id="CP114006">
    <property type="protein sequence ID" value="WAN63483.1"/>
    <property type="molecule type" value="Genomic_DNA"/>
</dbReference>
<evidence type="ECO:0008006" key="3">
    <source>
        <dbReference type="Google" id="ProtNLM"/>
    </source>
</evidence>